<dbReference type="Pfam" id="PF09832">
    <property type="entry name" value="DUF2059"/>
    <property type="match status" value="1"/>
</dbReference>
<evidence type="ECO:0000256" key="1">
    <source>
        <dbReference type="SAM" id="MobiDB-lite"/>
    </source>
</evidence>
<feature type="compositionally biased region" description="Basic residues" evidence="1">
    <location>
        <begin position="153"/>
        <end position="162"/>
    </location>
</feature>
<feature type="region of interest" description="Disordered" evidence="1">
    <location>
        <begin position="108"/>
        <end position="162"/>
    </location>
</feature>
<dbReference type="InterPro" id="IPR018637">
    <property type="entry name" value="DUF2059"/>
</dbReference>
<reference evidence="4" key="1">
    <citation type="submission" date="2019-04" db="EMBL/GenBank/DDBJ databases">
        <title>Complete genome sequence of Sphingomonas sp. W1-2-3.</title>
        <authorList>
            <person name="Im W.T."/>
        </authorList>
    </citation>
    <scope>NUCLEOTIDE SEQUENCE [LARGE SCALE GENOMIC DNA]</scope>
    <source>
        <strain evidence="4">W1-2-3</strain>
    </source>
</reference>
<accession>A0A4D7C8Z6</accession>
<sequence length="190" mass="20661">MQYSKTIAKIVPSMVEAIGKQIPAPGADKAQIAQIMKEEFGAAFKKREGDFTGLQVNSFNRNFSEAEIIALTEFYRTPLGAKMIGYMQGAMGADALEGAKLGQEAARGHAARPRAAARSRAFEPTRLVGNDRWPSPTPLLPDTANPRYGCRTTRSRRSKRLHAQSLGRKRMCACSAAGWTLRAVAVTSTC</sequence>
<evidence type="ECO:0000259" key="2">
    <source>
        <dbReference type="Pfam" id="PF09832"/>
    </source>
</evidence>
<gene>
    <name evidence="3" type="ORF">E6W36_05725</name>
</gene>
<organism evidence="3 4">
    <name type="scientific">Hankyongella ginsenosidimutans</name>
    <dbReference type="NCBI Taxonomy" id="1763828"/>
    <lineage>
        <taxon>Bacteria</taxon>
        <taxon>Pseudomonadati</taxon>
        <taxon>Pseudomonadota</taxon>
        <taxon>Alphaproteobacteria</taxon>
        <taxon>Sphingomonadales</taxon>
        <taxon>Sphingomonadaceae</taxon>
        <taxon>Hankyongella</taxon>
    </lineage>
</organism>
<name>A0A4D7C8Z6_9SPHN</name>
<dbReference type="EMBL" id="CP039704">
    <property type="protein sequence ID" value="QCI79237.1"/>
    <property type="molecule type" value="Genomic_DNA"/>
</dbReference>
<evidence type="ECO:0000313" key="4">
    <source>
        <dbReference type="Proteomes" id="UP000298714"/>
    </source>
</evidence>
<dbReference type="KEGG" id="hgn:E6W36_05725"/>
<dbReference type="Proteomes" id="UP000298714">
    <property type="component" value="Chromosome"/>
</dbReference>
<proteinExistence type="predicted"/>
<feature type="domain" description="DUF2059" evidence="2">
    <location>
        <begin position="53"/>
        <end position="106"/>
    </location>
</feature>
<evidence type="ECO:0000313" key="3">
    <source>
        <dbReference type="EMBL" id="QCI79237.1"/>
    </source>
</evidence>
<protein>
    <submittedName>
        <fullName evidence="3">DUF2059 domain-containing protein</fullName>
    </submittedName>
</protein>
<dbReference type="AlphaFoldDB" id="A0A4D7C8Z6"/>
<keyword evidence="4" id="KW-1185">Reference proteome</keyword>